<evidence type="ECO:0000313" key="4">
    <source>
        <dbReference type="Proteomes" id="UP000183653"/>
    </source>
</evidence>
<evidence type="ECO:0000313" key="3">
    <source>
        <dbReference type="EMBL" id="SDU24136.1"/>
    </source>
</evidence>
<reference evidence="3 4" key="1">
    <citation type="submission" date="2016-10" db="EMBL/GenBank/DDBJ databases">
        <authorList>
            <person name="Varghese N."/>
            <person name="Submissions S."/>
        </authorList>
    </citation>
    <scope>NUCLEOTIDE SEQUENCE [LARGE SCALE GENOMIC DNA]</scope>
    <source>
        <strain evidence="3 4">BS2775</strain>
    </source>
</reference>
<keyword evidence="4" id="KW-1185">Reference proteome</keyword>
<evidence type="ECO:0000259" key="2">
    <source>
        <dbReference type="Pfam" id="PF24409"/>
    </source>
</evidence>
<proteinExistence type="predicted"/>
<dbReference type="RefSeq" id="WP_057724479.1">
    <property type="nucleotide sequence ID" value="NZ_JYLM01000006.1"/>
</dbReference>
<feature type="domain" description="PRTase-CE" evidence="1">
    <location>
        <begin position="13"/>
        <end position="288"/>
    </location>
</feature>
<sequence length="419" mass="47464">MQQVSQKEKAKLWLSQFDQGPNDRALAEKLLNSVNYCPLNEFKDSMVKLTRKVLPLKQPSALFIERELQPTKAKLPPPLYKQKKTYSKRSKKKHIRAYGAAIQAVKSIKYKTQDIGSEALTAWIANTLCRQNDVRFLLQPTADNIRNSKVRNFVVLTDFIGSGDRARKILDAMWGVASIRSWYSGNFVKFWVLGYSGTEQGIINVRSHRFAPQVHVVTDCPTIFNSFDEDKDDIITLCKVYGAHSDNPLGYQGAAALLAFEHGAPNNMPAIFVSEKNRGAKRWAPLFPKRVTEYYWRSTDVDVAPVITNALEALRLPEIQGAPSFRRASNTLKLAVITLLAFSQKKRRAADLRRLLPLSLDTLLLAKDRAVKRDWITVEGALTLAGRKQIRMLRRQGAKFFVAPDPFAPYHPEQLRAPQ</sequence>
<accession>A0A1H2GWX7</accession>
<dbReference type="OrthoDB" id="4288730at2"/>
<evidence type="ECO:0000259" key="1">
    <source>
        <dbReference type="Pfam" id="PF24390"/>
    </source>
</evidence>
<dbReference type="Pfam" id="PF24390">
    <property type="entry name" value="PRTase-CE"/>
    <property type="match status" value="1"/>
</dbReference>
<protein>
    <submittedName>
        <fullName evidence="3">Uncharacterized protein</fullName>
    </submittedName>
</protein>
<gene>
    <name evidence="3" type="ORF">SAMN04490197_4140</name>
</gene>
<dbReference type="InterPro" id="IPR057055">
    <property type="entry name" value="wHTH-PRTase_assoc"/>
</dbReference>
<dbReference type="EMBL" id="LT629782">
    <property type="protein sequence ID" value="SDU24136.1"/>
    <property type="molecule type" value="Genomic_DNA"/>
</dbReference>
<name>A0A1H2GWX7_9PSED</name>
<organism evidence="3 4">
    <name type="scientific">Pseudomonas orientalis</name>
    <dbReference type="NCBI Taxonomy" id="76758"/>
    <lineage>
        <taxon>Bacteria</taxon>
        <taxon>Pseudomonadati</taxon>
        <taxon>Pseudomonadota</taxon>
        <taxon>Gammaproteobacteria</taxon>
        <taxon>Pseudomonadales</taxon>
        <taxon>Pseudomonadaceae</taxon>
        <taxon>Pseudomonas</taxon>
    </lineage>
</organism>
<dbReference type="AlphaFoldDB" id="A0A1H2GWX7"/>
<feature type="domain" description="PRTase associated wHTH" evidence="2">
    <location>
        <begin position="337"/>
        <end position="417"/>
    </location>
</feature>
<dbReference type="Proteomes" id="UP000183653">
    <property type="component" value="Chromosome I"/>
</dbReference>
<dbReference type="InterPro" id="IPR056920">
    <property type="entry name" value="PRTase-CE"/>
</dbReference>
<dbReference type="Pfam" id="PF24409">
    <property type="entry name" value="wHTH-PRTase_assc"/>
    <property type="match status" value="1"/>
</dbReference>